<evidence type="ECO:0000313" key="13">
    <source>
        <dbReference type="Proteomes" id="UP001521137"/>
    </source>
</evidence>
<keyword evidence="7 12" id="KW-0808">Transferase</keyword>
<gene>
    <name evidence="12" type="ORF">L0668_08940</name>
</gene>
<dbReference type="PIRSF" id="PIRSF000498">
    <property type="entry name" value="Riboflavin_syn_A"/>
    <property type="match status" value="1"/>
</dbReference>
<proteinExistence type="predicted"/>
<name>A0ABS9D6B3_9ALTE</name>
<dbReference type="EC" id="2.5.1.9" evidence="4 9"/>
<evidence type="ECO:0000256" key="7">
    <source>
        <dbReference type="ARBA" id="ARBA00022679"/>
    </source>
</evidence>
<evidence type="ECO:0000256" key="2">
    <source>
        <dbReference type="ARBA" id="ARBA00002803"/>
    </source>
</evidence>
<evidence type="ECO:0000259" key="11">
    <source>
        <dbReference type="PROSITE" id="PS51177"/>
    </source>
</evidence>
<organism evidence="12 13">
    <name type="scientific">Paraglaciecola algarum</name>
    <dbReference type="NCBI Taxonomy" id="3050085"/>
    <lineage>
        <taxon>Bacteria</taxon>
        <taxon>Pseudomonadati</taxon>
        <taxon>Pseudomonadota</taxon>
        <taxon>Gammaproteobacteria</taxon>
        <taxon>Alteromonadales</taxon>
        <taxon>Alteromonadaceae</taxon>
        <taxon>Paraglaciecola</taxon>
    </lineage>
</organism>
<dbReference type="CDD" id="cd00402">
    <property type="entry name" value="Riboflavin_synthase_like"/>
    <property type="match status" value="1"/>
</dbReference>
<dbReference type="NCBIfam" id="NF006767">
    <property type="entry name" value="PRK09289.1"/>
    <property type="match status" value="1"/>
</dbReference>
<accession>A0ABS9D6B3</accession>
<evidence type="ECO:0000256" key="10">
    <source>
        <dbReference type="PROSITE-ProRule" id="PRU00524"/>
    </source>
</evidence>
<dbReference type="PANTHER" id="PTHR21098">
    <property type="entry name" value="RIBOFLAVIN SYNTHASE ALPHA CHAIN"/>
    <property type="match status" value="1"/>
</dbReference>
<dbReference type="Gene3D" id="2.40.30.20">
    <property type="match status" value="2"/>
</dbReference>
<reference evidence="12 13" key="1">
    <citation type="submission" date="2022-01" db="EMBL/GenBank/DDBJ databases">
        <title>Paraglaciecola sp. G1-23.</title>
        <authorList>
            <person name="Jin M.S."/>
            <person name="Han D.M."/>
            <person name="Kim H.M."/>
            <person name="Jeon C.O."/>
        </authorList>
    </citation>
    <scope>NUCLEOTIDE SEQUENCE [LARGE SCALE GENOMIC DNA]</scope>
    <source>
        <strain evidence="12 13">G1-23</strain>
    </source>
</reference>
<evidence type="ECO:0000256" key="3">
    <source>
        <dbReference type="ARBA" id="ARBA00004887"/>
    </source>
</evidence>
<dbReference type="InterPro" id="IPR001783">
    <property type="entry name" value="Lumazine-bd"/>
</dbReference>
<keyword evidence="6" id="KW-0686">Riboflavin biosynthesis</keyword>
<feature type="domain" description="Lumazine-binding" evidence="11">
    <location>
        <begin position="98"/>
        <end position="194"/>
    </location>
</feature>
<dbReference type="Proteomes" id="UP001521137">
    <property type="component" value="Unassembled WGS sequence"/>
</dbReference>
<evidence type="ECO:0000313" key="12">
    <source>
        <dbReference type="EMBL" id="MCF2948229.1"/>
    </source>
</evidence>
<dbReference type="PANTHER" id="PTHR21098:SF12">
    <property type="entry name" value="RIBOFLAVIN SYNTHASE"/>
    <property type="match status" value="1"/>
</dbReference>
<dbReference type="PROSITE" id="PS51177">
    <property type="entry name" value="LUMAZINE_BIND"/>
    <property type="match status" value="2"/>
</dbReference>
<dbReference type="Pfam" id="PF00677">
    <property type="entry name" value="Lum_binding"/>
    <property type="match status" value="2"/>
</dbReference>
<comment type="caution">
    <text evidence="12">The sequence shown here is derived from an EMBL/GenBank/DDBJ whole genome shotgun (WGS) entry which is preliminary data.</text>
</comment>
<feature type="domain" description="Lumazine-binding" evidence="11">
    <location>
        <begin position="1"/>
        <end position="97"/>
    </location>
</feature>
<evidence type="ECO:0000256" key="8">
    <source>
        <dbReference type="ARBA" id="ARBA00022737"/>
    </source>
</evidence>
<comment type="function">
    <text evidence="2">Catalyzes the dismutation of two molecules of 6,7-dimethyl-8-ribityllumazine, resulting in the formation of riboflavin and 5-amino-6-(D-ribitylamino)uracil.</text>
</comment>
<evidence type="ECO:0000256" key="9">
    <source>
        <dbReference type="NCBIfam" id="TIGR00187"/>
    </source>
</evidence>
<sequence>MFTGIIEDVGVIQSLTPTGEDIRLSIKTNKLDMSDVKLGDSIANNGVCLTVVAMTANSFSADVSHETIKRTGFASYQAGSKVNLEKAMQANGRLGGHIVSGHVDGVGEVLSVNNVGRYVEIWLKAPDDLAKYLAEKGSITVDGVSLTVNQVNGAKLLLTLIPHSLQETIIGLYKMGTKVNLEVDVIARYLERLMLGDKAALPNDDKQGQDISMAFLAENGYLK</sequence>
<comment type="catalytic activity">
    <reaction evidence="1">
        <text>2 6,7-dimethyl-8-(1-D-ribityl)lumazine + H(+) = 5-amino-6-(D-ribitylamino)uracil + riboflavin</text>
        <dbReference type="Rhea" id="RHEA:20772"/>
        <dbReference type="ChEBI" id="CHEBI:15378"/>
        <dbReference type="ChEBI" id="CHEBI:15934"/>
        <dbReference type="ChEBI" id="CHEBI:57986"/>
        <dbReference type="ChEBI" id="CHEBI:58201"/>
        <dbReference type="EC" id="2.5.1.9"/>
    </reaction>
</comment>
<evidence type="ECO:0000256" key="5">
    <source>
        <dbReference type="ARBA" id="ARBA00013950"/>
    </source>
</evidence>
<feature type="repeat" description="Lumazine-binding" evidence="10">
    <location>
        <begin position="1"/>
        <end position="97"/>
    </location>
</feature>
<evidence type="ECO:0000256" key="6">
    <source>
        <dbReference type="ARBA" id="ARBA00022619"/>
    </source>
</evidence>
<keyword evidence="8" id="KW-0677">Repeat</keyword>
<protein>
    <recommendedName>
        <fullName evidence="5 9">Riboflavin synthase</fullName>
        <ecNumber evidence="4 9">2.5.1.9</ecNumber>
    </recommendedName>
</protein>
<dbReference type="NCBIfam" id="TIGR00187">
    <property type="entry name" value="ribE"/>
    <property type="match status" value="1"/>
</dbReference>
<feature type="repeat" description="Lumazine-binding" evidence="10">
    <location>
        <begin position="98"/>
        <end position="194"/>
    </location>
</feature>
<dbReference type="RefSeq" id="WP_235311899.1">
    <property type="nucleotide sequence ID" value="NZ_JAKGAS010000004.1"/>
</dbReference>
<dbReference type="NCBIfam" id="NF009566">
    <property type="entry name" value="PRK13020.1"/>
    <property type="match status" value="1"/>
</dbReference>
<dbReference type="InterPro" id="IPR023366">
    <property type="entry name" value="ATP_synth_asu-like_sf"/>
</dbReference>
<dbReference type="SUPFAM" id="SSF63380">
    <property type="entry name" value="Riboflavin synthase domain-like"/>
    <property type="match status" value="2"/>
</dbReference>
<dbReference type="InterPro" id="IPR017938">
    <property type="entry name" value="Riboflavin_synthase-like_b-brl"/>
</dbReference>
<evidence type="ECO:0000256" key="1">
    <source>
        <dbReference type="ARBA" id="ARBA00000968"/>
    </source>
</evidence>
<dbReference type="GO" id="GO:0004746">
    <property type="term" value="F:riboflavin synthase activity"/>
    <property type="evidence" value="ECO:0007669"/>
    <property type="project" value="UniProtKB-EC"/>
</dbReference>
<comment type="pathway">
    <text evidence="3">Cofactor biosynthesis; riboflavin biosynthesis; riboflavin from 2-hydroxy-3-oxobutyl phosphate and 5-amino-6-(D-ribitylamino)uracil: step 2/2.</text>
</comment>
<dbReference type="EMBL" id="JAKGAS010000004">
    <property type="protein sequence ID" value="MCF2948229.1"/>
    <property type="molecule type" value="Genomic_DNA"/>
</dbReference>
<evidence type="ECO:0000256" key="4">
    <source>
        <dbReference type="ARBA" id="ARBA00012827"/>
    </source>
</evidence>
<keyword evidence="13" id="KW-1185">Reference proteome</keyword>
<dbReference type="InterPro" id="IPR026017">
    <property type="entry name" value="Lumazine-bd_dom"/>
</dbReference>